<dbReference type="EMBL" id="BK007630">
    <property type="protein sequence ID" value="DAA34605.1"/>
    <property type="molecule type" value="mRNA"/>
</dbReference>
<sequence>MVTSSPGALSQLCAVSTHHATSCGFDITWSRSNAAFLPTWTGFSLKVRPDTAARQYQAQYVSFVLPESFKRIEGRWYYKETSSVRFSCS</sequence>
<evidence type="ECO:0000313" key="1">
    <source>
        <dbReference type="EMBL" id="DAA34605.1"/>
    </source>
</evidence>
<organism evidence="1">
    <name type="scientific">Amblyomma variegatum</name>
    <name type="common">Tropical bont tick</name>
    <dbReference type="NCBI Taxonomy" id="34610"/>
    <lineage>
        <taxon>Eukaryota</taxon>
        <taxon>Metazoa</taxon>
        <taxon>Ecdysozoa</taxon>
        <taxon>Arthropoda</taxon>
        <taxon>Chelicerata</taxon>
        <taxon>Arachnida</taxon>
        <taxon>Acari</taxon>
        <taxon>Parasitiformes</taxon>
        <taxon>Ixodida</taxon>
        <taxon>Ixodoidea</taxon>
        <taxon>Ixodidae</taxon>
        <taxon>Amblyomminae</taxon>
        <taxon>Amblyomma</taxon>
    </lineage>
</organism>
<accession>F0J9S9</accession>
<name>F0J9S9_AMBVA</name>
<dbReference type="AlphaFoldDB" id="F0J9S9"/>
<proteinExistence type="evidence at transcript level"/>
<protein>
    <submittedName>
        <fullName evidence="1">Hypothetical secreted protein 1134</fullName>
    </submittedName>
</protein>
<reference evidence="1" key="1">
    <citation type="journal article" date="2011" name="BMC Genomics">
        <title>A further insight into the sialome of the tropical bont tick, Amblyomma variegatum.</title>
        <authorList>
            <person name="Ribeiro J.M."/>
            <person name="Anderson J.M."/>
            <person name="Manoukis N.C."/>
            <person name="Meng Z."/>
            <person name="Francishetti I.M."/>
        </authorList>
    </citation>
    <scope>NUCLEOTIDE SEQUENCE</scope>
    <source>
        <strain evidence="1">Amb_var-1134</strain>
        <tissue evidence="1">Salivary gland</tissue>
    </source>
</reference>